<protein>
    <submittedName>
        <fullName evidence="1">Uncharacterized protein</fullName>
    </submittedName>
</protein>
<gene>
    <name evidence="1" type="ORF">CD32_00325</name>
</gene>
<proteinExistence type="predicted"/>
<keyword evidence="2" id="KW-1185">Reference proteome</keyword>
<dbReference type="Proteomes" id="UP000030437">
    <property type="component" value="Unassembled WGS sequence"/>
</dbReference>
<dbReference type="AlphaFoldDB" id="A0A0A3J130"/>
<name>A0A0A3J130_9BACI</name>
<dbReference type="RefSeq" id="WP_036150122.1">
    <property type="nucleotide sequence ID" value="NZ_AVCX01000032.1"/>
</dbReference>
<dbReference type="EMBL" id="JPVP01000024">
    <property type="protein sequence ID" value="KGR89415.1"/>
    <property type="molecule type" value="Genomic_DNA"/>
</dbReference>
<evidence type="ECO:0000313" key="2">
    <source>
        <dbReference type="Proteomes" id="UP000030437"/>
    </source>
</evidence>
<evidence type="ECO:0000313" key="1">
    <source>
        <dbReference type="EMBL" id="KGR89415.1"/>
    </source>
</evidence>
<accession>A0A0A3J130</accession>
<sequence>MENKIYLIYKLTGVMVNQGNFDERFVTDELVIGYFEGTEEEVQKLCKRYERESNQYIVPEDNEHIYYPQFHYWDLPKLP</sequence>
<comment type="caution">
    <text evidence="1">The sequence shown here is derived from an EMBL/GenBank/DDBJ whole genome shotgun (WGS) entry which is preliminary data.</text>
</comment>
<organism evidence="1 2">
    <name type="scientific">Lysinibacillus odysseyi 34hs-1 = NBRC 100172</name>
    <dbReference type="NCBI Taxonomy" id="1220589"/>
    <lineage>
        <taxon>Bacteria</taxon>
        <taxon>Bacillati</taxon>
        <taxon>Bacillota</taxon>
        <taxon>Bacilli</taxon>
        <taxon>Bacillales</taxon>
        <taxon>Bacillaceae</taxon>
        <taxon>Lysinibacillus</taxon>
    </lineage>
</organism>
<reference evidence="1 2" key="1">
    <citation type="submission" date="2014-02" db="EMBL/GenBank/DDBJ databases">
        <title>Draft genome sequence of Lysinibacillus odysseyi NBRC 100172.</title>
        <authorList>
            <person name="Zhang F."/>
            <person name="Wang G."/>
            <person name="Zhang L."/>
        </authorList>
    </citation>
    <scope>NUCLEOTIDE SEQUENCE [LARGE SCALE GENOMIC DNA]</scope>
    <source>
        <strain evidence="1 2">NBRC 100172</strain>
    </source>
</reference>